<accession>A0A0E9V9P9</accession>
<reference evidence="1" key="2">
    <citation type="journal article" date="2015" name="Fish Shellfish Immunol.">
        <title>Early steps in the European eel (Anguilla anguilla)-Vibrio vulnificus interaction in the gills: Role of the RtxA13 toxin.</title>
        <authorList>
            <person name="Callol A."/>
            <person name="Pajuelo D."/>
            <person name="Ebbesson L."/>
            <person name="Teles M."/>
            <person name="MacKenzie S."/>
            <person name="Amaro C."/>
        </authorList>
    </citation>
    <scope>NUCLEOTIDE SEQUENCE</scope>
</reference>
<reference evidence="1" key="1">
    <citation type="submission" date="2014-11" db="EMBL/GenBank/DDBJ databases">
        <authorList>
            <person name="Amaro Gonzalez C."/>
        </authorList>
    </citation>
    <scope>NUCLEOTIDE SEQUENCE</scope>
</reference>
<sequence length="34" mass="3911">MDRAQHRGKWKKKCCFTLFFFDLSGCVCCCGCTS</sequence>
<name>A0A0E9V9P9_ANGAN</name>
<organism evidence="1">
    <name type="scientific">Anguilla anguilla</name>
    <name type="common">European freshwater eel</name>
    <name type="synonym">Muraena anguilla</name>
    <dbReference type="NCBI Taxonomy" id="7936"/>
    <lineage>
        <taxon>Eukaryota</taxon>
        <taxon>Metazoa</taxon>
        <taxon>Chordata</taxon>
        <taxon>Craniata</taxon>
        <taxon>Vertebrata</taxon>
        <taxon>Euteleostomi</taxon>
        <taxon>Actinopterygii</taxon>
        <taxon>Neopterygii</taxon>
        <taxon>Teleostei</taxon>
        <taxon>Anguilliformes</taxon>
        <taxon>Anguillidae</taxon>
        <taxon>Anguilla</taxon>
    </lineage>
</organism>
<proteinExistence type="predicted"/>
<dbReference type="EMBL" id="GBXM01033753">
    <property type="protein sequence ID" value="JAH74824.1"/>
    <property type="molecule type" value="Transcribed_RNA"/>
</dbReference>
<protein>
    <submittedName>
        <fullName evidence="1">Uncharacterized protein</fullName>
    </submittedName>
</protein>
<dbReference type="AlphaFoldDB" id="A0A0E9V9P9"/>
<evidence type="ECO:0000313" key="1">
    <source>
        <dbReference type="EMBL" id="JAH74824.1"/>
    </source>
</evidence>